<feature type="compositionally biased region" description="Basic and acidic residues" evidence="1">
    <location>
        <begin position="67"/>
        <end position="77"/>
    </location>
</feature>
<protein>
    <submittedName>
        <fullName evidence="3">Dapper homolog 3-like</fullName>
    </submittedName>
</protein>
<name>A0ABM4SB52_BOSIN</name>
<evidence type="ECO:0000256" key="1">
    <source>
        <dbReference type="SAM" id="MobiDB-lite"/>
    </source>
</evidence>
<evidence type="ECO:0000313" key="2">
    <source>
        <dbReference type="Proteomes" id="UP001652663"/>
    </source>
</evidence>
<reference evidence="3" key="1">
    <citation type="submission" date="2025-08" db="UniProtKB">
        <authorList>
            <consortium name="RefSeq"/>
        </authorList>
    </citation>
    <scope>IDENTIFICATION</scope>
    <source>
        <tissue evidence="3">Blood</tissue>
    </source>
</reference>
<sequence length="116" mass="12760">MWGVGEERGPLLREPARERPYRWRVVGEQQHPERARAAAANWGVRRAPVSPRRAGGIPARAAQKRAPAGDHLGRAIEMHVPGPRPQARGHRCEAEPPGFGEKPKIPEGSLTPTLFS</sequence>
<dbReference type="GeneID" id="139183061"/>
<evidence type="ECO:0000313" key="3">
    <source>
        <dbReference type="RefSeq" id="XP_070645035.1"/>
    </source>
</evidence>
<dbReference type="Proteomes" id="UP001652663">
    <property type="component" value="Chromosome 5"/>
</dbReference>
<keyword evidence="2" id="KW-1185">Reference proteome</keyword>
<gene>
    <name evidence="3" type="primary">LOC139183061</name>
</gene>
<proteinExistence type="predicted"/>
<feature type="compositionally biased region" description="Low complexity" evidence="1">
    <location>
        <begin position="51"/>
        <end position="61"/>
    </location>
</feature>
<feature type="region of interest" description="Disordered" evidence="1">
    <location>
        <begin position="28"/>
        <end position="116"/>
    </location>
</feature>
<accession>A0ABM4SB52</accession>
<organism evidence="2 3">
    <name type="scientific">Bos indicus</name>
    <name type="common">Zebu</name>
    <dbReference type="NCBI Taxonomy" id="9915"/>
    <lineage>
        <taxon>Eukaryota</taxon>
        <taxon>Metazoa</taxon>
        <taxon>Chordata</taxon>
        <taxon>Craniata</taxon>
        <taxon>Vertebrata</taxon>
        <taxon>Euteleostomi</taxon>
        <taxon>Mammalia</taxon>
        <taxon>Eutheria</taxon>
        <taxon>Laurasiatheria</taxon>
        <taxon>Artiodactyla</taxon>
        <taxon>Ruminantia</taxon>
        <taxon>Pecora</taxon>
        <taxon>Bovidae</taxon>
        <taxon>Bovinae</taxon>
        <taxon>Bos</taxon>
    </lineage>
</organism>
<dbReference type="RefSeq" id="XP_070645035.1">
    <property type="nucleotide sequence ID" value="XM_070788934.1"/>
</dbReference>